<evidence type="ECO:0000313" key="3">
    <source>
        <dbReference type="Proteomes" id="UP000199183"/>
    </source>
</evidence>
<dbReference type="Pfam" id="PF19684">
    <property type="entry name" value="DUF6186"/>
    <property type="match status" value="1"/>
</dbReference>
<organism evidence="2 3">
    <name type="scientific">Paramicrobacterium humi</name>
    <dbReference type="NCBI Taxonomy" id="640635"/>
    <lineage>
        <taxon>Bacteria</taxon>
        <taxon>Bacillati</taxon>
        <taxon>Actinomycetota</taxon>
        <taxon>Actinomycetes</taxon>
        <taxon>Micrococcales</taxon>
        <taxon>Microbacteriaceae</taxon>
        <taxon>Paramicrobacterium</taxon>
    </lineage>
</organism>
<proteinExistence type="predicted"/>
<gene>
    <name evidence="2" type="ORF">SAMN04489806_3080</name>
</gene>
<feature type="transmembrane region" description="Helical" evidence="1">
    <location>
        <begin position="36"/>
        <end position="57"/>
    </location>
</feature>
<keyword evidence="3" id="KW-1185">Reference proteome</keyword>
<dbReference type="OrthoDB" id="4564350at2"/>
<keyword evidence="1" id="KW-0472">Membrane</keyword>
<dbReference type="AlphaFoldDB" id="A0A1H4T1Z0"/>
<evidence type="ECO:0000313" key="2">
    <source>
        <dbReference type="EMBL" id="SEC50503.1"/>
    </source>
</evidence>
<keyword evidence="1" id="KW-0812">Transmembrane</keyword>
<dbReference type="STRING" id="640635.SAMN04489806_3080"/>
<name>A0A1H4T1Z0_9MICO</name>
<reference evidence="2 3" key="1">
    <citation type="submission" date="2016-10" db="EMBL/GenBank/DDBJ databases">
        <authorList>
            <person name="de Groot N.N."/>
        </authorList>
    </citation>
    <scope>NUCLEOTIDE SEQUENCE [LARGE SCALE GENOMIC DNA]</scope>
    <source>
        <strain evidence="2 3">DSM 21799</strain>
    </source>
</reference>
<dbReference type="EMBL" id="FNRY01000002">
    <property type="protein sequence ID" value="SEC50503.1"/>
    <property type="molecule type" value="Genomic_DNA"/>
</dbReference>
<sequence>MYLMTLGAYVLCLAAAIVFIIWSHRSPETMTRPSTLIDALFVSRAARIAVIVFWWWIGWHFLFAQTLDG</sequence>
<keyword evidence="1" id="KW-1133">Transmembrane helix</keyword>
<feature type="transmembrane region" description="Helical" evidence="1">
    <location>
        <begin position="6"/>
        <end position="24"/>
    </location>
</feature>
<dbReference type="InterPro" id="IPR046177">
    <property type="entry name" value="DUF6186"/>
</dbReference>
<evidence type="ECO:0000256" key="1">
    <source>
        <dbReference type="SAM" id="Phobius"/>
    </source>
</evidence>
<dbReference type="Proteomes" id="UP000199183">
    <property type="component" value="Unassembled WGS sequence"/>
</dbReference>
<accession>A0A1H4T1Z0</accession>
<dbReference type="RefSeq" id="WP_091187465.1">
    <property type="nucleotide sequence ID" value="NZ_FNRY01000002.1"/>
</dbReference>
<protein>
    <submittedName>
        <fullName evidence="2">Uncharacterized protein</fullName>
    </submittedName>
</protein>